<name>A0A9P4K1P1_9PLEO</name>
<organism evidence="7 8">
    <name type="scientific">Lojkania enalia</name>
    <dbReference type="NCBI Taxonomy" id="147567"/>
    <lineage>
        <taxon>Eukaryota</taxon>
        <taxon>Fungi</taxon>
        <taxon>Dikarya</taxon>
        <taxon>Ascomycota</taxon>
        <taxon>Pezizomycotina</taxon>
        <taxon>Dothideomycetes</taxon>
        <taxon>Pleosporomycetidae</taxon>
        <taxon>Pleosporales</taxon>
        <taxon>Pleosporales incertae sedis</taxon>
        <taxon>Lojkania</taxon>
    </lineage>
</organism>
<evidence type="ECO:0000256" key="3">
    <source>
        <dbReference type="ARBA" id="ARBA00022824"/>
    </source>
</evidence>
<dbReference type="EMBL" id="ML986660">
    <property type="protein sequence ID" value="KAF2261294.1"/>
    <property type="molecule type" value="Genomic_DNA"/>
</dbReference>
<keyword evidence="4" id="KW-1133">Transmembrane helix</keyword>
<evidence type="ECO:0000256" key="4">
    <source>
        <dbReference type="ARBA" id="ARBA00022989"/>
    </source>
</evidence>
<comment type="caution">
    <text evidence="7">The sequence shown here is derived from an EMBL/GenBank/DDBJ whole genome shotgun (WGS) entry which is preliminary data.</text>
</comment>
<keyword evidence="8" id="KW-1185">Reference proteome</keyword>
<evidence type="ECO:0000256" key="5">
    <source>
        <dbReference type="ARBA" id="ARBA00023136"/>
    </source>
</evidence>
<sequence>MASLPILPILLLLPLPLILPTKKKSIPAFYESLREMPRLPPSPTLFDRVRYIVHKAYFRYLVTAGGYVLEPVERICVDLFVMVLVCATVYCAVLFSPMVVKLLDWIGTGSLVGLKNSAIDRGHEEALRKLSGNMSLSVRTVVGTASAVRANGTKILGA</sequence>
<keyword evidence="6" id="KW-0732">Signal</keyword>
<dbReference type="Pfam" id="PF11779">
    <property type="entry name" value="SPT_ssu-like"/>
    <property type="match status" value="1"/>
</dbReference>
<keyword evidence="3" id="KW-0256">Endoplasmic reticulum</keyword>
<keyword evidence="5" id="KW-0472">Membrane</keyword>
<accession>A0A9P4K1P1</accession>
<dbReference type="InterPro" id="IPR024512">
    <property type="entry name" value="Ser_palmitoyltrfase_ssu-like"/>
</dbReference>
<protein>
    <submittedName>
        <fullName evidence="7">Uncharacterized protein</fullName>
    </submittedName>
</protein>
<evidence type="ECO:0000256" key="2">
    <source>
        <dbReference type="ARBA" id="ARBA00022692"/>
    </source>
</evidence>
<evidence type="ECO:0000313" key="7">
    <source>
        <dbReference type="EMBL" id="KAF2261294.1"/>
    </source>
</evidence>
<evidence type="ECO:0000256" key="1">
    <source>
        <dbReference type="ARBA" id="ARBA00004477"/>
    </source>
</evidence>
<gene>
    <name evidence="7" type="ORF">CC78DRAFT_358140</name>
</gene>
<feature type="chain" id="PRO_5040492635" evidence="6">
    <location>
        <begin position="21"/>
        <end position="158"/>
    </location>
</feature>
<comment type="subcellular location">
    <subcellularLocation>
        <location evidence="1">Endoplasmic reticulum membrane</location>
        <topology evidence="1">Multi-pass membrane protein</topology>
    </subcellularLocation>
</comment>
<proteinExistence type="predicted"/>
<dbReference type="AlphaFoldDB" id="A0A9P4K1P1"/>
<evidence type="ECO:0000256" key="6">
    <source>
        <dbReference type="SAM" id="SignalP"/>
    </source>
</evidence>
<dbReference type="OrthoDB" id="3799542at2759"/>
<evidence type="ECO:0000313" key="8">
    <source>
        <dbReference type="Proteomes" id="UP000800093"/>
    </source>
</evidence>
<feature type="signal peptide" evidence="6">
    <location>
        <begin position="1"/>
        <end position="20"/>
    </location>
</feature>
<keyword evidence="2" id="KW-0812">Transmembrane</keyword>
<dbReference type="Proteomes" id="UP000800093">
    <property type="component" value="Unassembled WGS sequence"/>
</dbReference>
<reference evidence="8" key="1">
    <citation type="journal article" date="2020" name="Stud. Mycol.">
        <title>101 Dothideomycetes genomes: A test case for predicting lifestyles and emergence of pathogens.</title>
        <authorList>
            <person name="Haridas S."/>
            <person name="Albert R."/>
            <person name="Binder M."/>
            <person name="Bloem J."/>
            <person name="LaButti K."/>
            <person name="Salamov A."/>
            <person name="Andreopoulos B."/>
            <person name="Baker S."/>
            <person name="Barry K."/>
            <person name="Bills G."/>
            <person name="Bluhm B."/>
            <person name="Cannon C."/>
            <person name="Castanera R."/>
            <person name="Culley D."/>
            <person name="Daum C."/>
            <person name="Ezra D."/>
            <person name="Gonzalez J."/>
            <person name="Henrissat B."/>
            <person name="Kuo A."/>
            <person name="Liang C."/>
            <person name="Lipzen A."/>
            <person name="Lutzoni F."/>
            <person name="Magnuson J."/>
            <person name="Mondo S."/>
            <person name="Nolan M."/>
            <person name="Ohm R."/>
            <person name="Pangilinan J."/>
            <person name="Park H.-J."/>
            <person name="Ramirez L."/>
            <person name="Alfaro M."/>
            <person name="Sun H."/>
            <person name="Tritt A."/>
            <person name="Yoshinaga Y."/>
            <person name="Zwiers L.-H."/>
            <person name="Turgeon B."/>
            <person name="Goodwin S."/>
            <person name="Spatafora J."/>
            <person name="Crous P."/>
            <person name="Grigoriev I."/>
        </authorList>
    </citation>
    <scope>NUCLEOTIDE SEQUENCE [LARGE SCALE GENOMIC DNA]</scope>
    <source>
        <strain evidence="8">CBS 304.66</strain>
    </source>
</reference>
<dbReference type="GO" id="GO:0005789">
    <property type="term" value="C:endoplasmic reticulum membrane"/>
    <property type="evidence" value="ECO:0007669"/>
    <property type="project" value="UniProtKB-SubCell"/>
</dbReference>